<reference evidence="3 4" key="1">
    <citation type="submission" date="2014-04" db="EMBL/GenBank/DDBJ databases">
        <title>Draft genome sequence of Pantoea beijingensis strain LMG 27579, an emerging pathogen to Pleurotus eryngii with potential industrial application.</title>
        <authorList>
            <person name="Xu F."/>
            <person name="Liu Y."/>
            <person name="Wang S."/>
            <person name="Yin Y."/>
            <person name="Ma Y."/>
            <person name="Zhao S."/>
            <person name="Rong C."/>
        </authorList>
    </citation>
    <scope>NUCLEOTIDE SEQUENCE [LARGE SCALE GENOMIC DNA]</scope>
    <source>
        <strain evidence="3 4">LMG 27579</strain>
    </source>
</reference>
<dbReference type="Pfam" id="PF18883">
    <property type="entry name" value="AC_1"/>
    <property type="match status" value="1"/>
</dbReference>
<evidence type="ECO:0000313" key="4">
    <source>
        <dbReference type="Proteomes" id="UP000288794"/>
    </source>
</evidence>
<dbReference type="Proteomes" id="UP000288794">
    <property type="component" value="Unassembled WGS sequence"/>
</dbReference>
<proteinExistence type="predicted"/>
<dbReference type="SUPFAM" id="SSF103515">
    <property type="entry name" value="Autotransporter"/>
    <property type="match status" value="1"/>
</dbReference>
<dbReference type="PROSITE" id="PS51208">
    <property type="entry name" value="AUTOTRANSPORTER"/>
    <property type="match status" value="1"/>
</dbReference>
<dbReference type="Pfam" id="PF03797">
    <property type="entry name" value="Autotransporter"/>
    <property type="match status" value="1"/>
</dbReference>
<feature type="domain" description="Autotransporter" evidence="2">
    <location>
        <begin position="719"/>
        <end position="1002"/>
    </location>
</feature>
<keyword evidence="4" id="KW-1185">Reference proteome</keyword>
<organism evidence="3 4">
    <name type="scientific">[Pantoea] beijingensis</name>
    <dbReference type="NCBI Taxonomy" id="1324864"/>
    <lineage>
        <taxon>Bacteria</taxon>
        <taxon>Pseudomonadati</taxon>
        <taxon>Pseudomonadota</taxon>
        <taxon>Gammaproteobacteria</taxon>
        <taxon>Enterobacterales</taxon>
        <taxon>Erwiniaceae</taxon>
        <taxon>Erwinia</taxon>
    </lineage>
</organism>
<sequence>MSRHGTTVYYNLITGLCLLSLPLVPAIAFQAINGESINVTQNYTSSDAGDYPLYVSGAESKIKTDASGLMFTSSSSTGAALVEKEGELNLFNATLASTGTAADTVTLDKGIVRAMQGNISTTGTAAWGIAGKNASLIALQGTIVNAAHSANGGILLGSLSQLEAKHVQIVATDKAMGLSLKAGALSDKGRAVISDSTIFAQNADAIRIMNGDIELNNSIISSSGIYTYAINANAGAHVTINGGRYQTSGDFGDAIWIASDDSSLVAKDATFTSSGDRAFAVNAQNGPANLYNSLLETSGKQSTALYSEQSIAGESLTIKTSGEGATGVFAARGGNISLTDATVTTSGQGSFGLIAYPDSIITGSNLQVTTKGDNAYAAGLVNGSLTLVGADLVTTGKSAAIYVAGNVDTQPNIISFDAVKVKPHQGAVVTSDSARLNMNIASTFLDSSTGQVLDVKSRRNASGDPLVSNVILDATNNSVLNGSLISDSTENFTRVALSQNTSLTGFSQRISELALDSSSRWAITANSDVKSLDNHGDIAFTAPNNTGYKTLTVEGDYLSNGGRLTMNTVLDGDDSASDKLIVSGDVKAGETRVTINNVGGRGAKTIEGIELVRVDGTSYGSFTSSGRIVAGSYDYSLVKKNESWFLTSQLPPKPNPTPTPVPTPDEKDDSGSDIVPPQSAVYRPESGALLANMMAANTMFNTGLHDRMGETDFVTHASGSQSADGLWLRQVGGHTRSNDGSHQLKTRSNRYIVQLGKDFIDWSNNGDDRWHVGPMVGYGHSQSNTRSAITGYGADGSVKGYSAGLYASWFASEEDKSTAYLDSWVLYNWFDNTISGQALPKENYHSQGFTASIEGGYTLPMTASQRQSGWLQPKFQLIWMDVNANGRRELNGTWVSEPLSGNLLSRLGVRASLKGHSVLDDKTGREFQPFIEANWIHNTSDYRVKMDDVANTIAGTRDMAEVKTGVEGKIQEHLDIWGNVTLQVGDNAFNDTSVLFGARYRF</sequence>
<dbReference type="GO" id="GO:0019867">
    <property type="term" value="C:outer membrane"/>
    <property type="evidence" value="ECO:0007669"/>
    <property type="project" value="InterPro"/>
</dbReference>
<dbReference type="InterPro" id="IPR036709">
    <property type="entry name" value="Autotransporte_beta_dom_sf"/>
</dbReference>
<dbReference type="PANTHER" id="PTHR12338:SF5">
    <property type="entry name" value="ANTIGEN 43-RELATED"/>
    <property type="match status" value="1"/>
</dbReference>
<dbReference type="InterPro" id="IPR005546">
    <property type="entry name" value="Autotransporte_beta"/>
</dbReference>
<dbReference type="CDD" id="cd01344">
    <property type="entry name" value="PL2_Passenger_AT"/>
    <property type="match status" value="1"/>
</dbReference>
<evidence type="ECO:0000256" key="1">
    <source>
        <dbReference type="SAM" id="MobiDB-lite"/>
    </source>
</evidence>
<protein>
    <recommendedName>
        <fullName evidence="2">Autotransporter domain-containing protein</fullName>
    </recommendedName>
</protein>
<dbReference type="SMART" id="SM00869">
    <property type="entry name" value="Autotransporter"/>
    <property type="match status" value="1"/>
</dbReference>
<dbReference type="InterPro" id="IPR012332">
    <property type="entry name" value="Autotransporter_pectin_lyase_C"/>
</dbReference>
<dbReference type="AlphaFoldDB" id="A0A443IE41"/>
<dbReference type="InterPro" id="IPR050909">
    <property type="entry name" value="Bact_Autotransporter_VF"/>
</dbReference>
<dbReference type="Gene3D" id="2.40.128.130">
    <property type="entry name" value="Autotransporter beta-domain"/>
    <property type="match status" value="1"/>
</dbReference>
<dbReference type="InterPro" id="IPR011050">
    <property type="entry name" value="Pectin_lyase_fold/virulence"/>
</dbReference>
<name>A0A443IE41_9GAMM</name>
<dbReference type="SUPFAM" id="SSF51126">
    <property type="entry name" value="Pectin lyase-like"/>
    <property type="match status" value="1"/>
</dbReference>
<dbReference type="PANTHER" id="PTHR12338">
    <property type="entry name" value="AUTOTRANSPORTER"/>
    <property type="match status" value="1"/>
</dbReference>
<dbReference type="RefSeq" id="WP_128176902.1">
    <property type="nucleotide sequence ID" value="NZ_CP071409.1"/>
</dbReference>
<dbReference type="NCBIfam" id="TIGR01414">
    <property type="entry name" value="autotrans_barl"/>
    <property type="match status" value="1"/>
</dbReference>
<dbReference type="EMBL" id="JMEE01000023">
    <property type="protein sequence ID" value="RWR02345.1"/>
    <property type="molecule type" value="Genomic_DNA"/>
</dbReference>
<evidence type="ECO:0000313" key="3">
    <source>
        <dbReference type="EMBL" id="RWR02345.1"/>
    </source>
</evidence>
<dbReference type="InterPro" id="IPR006315">
    <property type="entry name" value="OM_autotransptr_brl_dom"/>
</dbReference>
<feature type="compositionally biased region" description="Pro residues" evidence="1">
    <location>
        <begin position="651"/>
        <end position="663"/>
    </location>
</feature>
<comment type="caution">
    <text evidence="3">The sequence shown here is derived from an EMBL/GenBank/DDBJ whole genome shotgun (WGS) entry which is preliminary data.</text>
</comment>
<evidence type="ECO:0000259" key="2">
    <source>
        <dbReference type="PROSITE" id="PS51208"/>
    </source>
</evidence>
<accession>A0A443IE41</accession>
<gene>
    <name evidence="3" type="ORF">ED28_08165</name>
</gene>
<dbReference type="InterPro" id="IPR043990">
    <property type="entry name" value="AC_1"/>
</dbReference>
<dbReference type="Gene3D" id="2.160.20.20">
    <property type="match status" value="2"/>
</dbReference>
<feature type="region of interest" description="Disordered" evidence="1">
    <location>
        <begin position="647"/>
        <end position="679"/>
    </location>
</feature>